<reference evidence="17" key="3">
    <citation type="submission" date="2020-12" db="UniProtKB">
        <authorList>
            <consortium name="EnsemblPlants"/>
        </authorList>
    </citation>
    <scope>IDENTIFICATION</scope>
</reference>
<dbReference type="EnsemblPlants" id="Pp3c22_18130V3.1">
    <property type="protein sequence ID" value="Pp3c22_18130V3.1"/>
    <property type="gene ID" value="Pp3c22_18130"/>
</dbReference>
<dbReference type="GO" id="GO:0030286">
    <property type="term" value="C:dynein complex"/>
    <property type="evidence" value="ECO:0007669"/>
    <property type="project" value="UniProtKB-KW"/>
</dbReference>
<dbReference type="PROSITE" id="PS50994">
    <property type="entry name" value="INTEGRASE"/>
    <property type="match status" value="1"/>
</dbReference>
<evidence type="ECO:0000256" key="5">
    <source>
        <dbReference type="ARBA" id="ARBA00022741"/>
    </source>
</evidence>
<dbReference type="InterPro" id="IPR054722">
    <property type="entry name" value="PolX-like_BBD"/>
</dbReference>
<keyword evidence="6" id="KW-0067">ATP-binding</keyword>
<keyword evidence="10" id="KW-0505">Motor protein</keyword>
<dbReference type="PANTHER" id="PTHR22878">
    <property type="entry name" value="DYNEIN HEAVY CHAIN 6, AXONEMAL-LIKE-RELATED"/>
    <property type="match status" value="1"/>
</dbReference>
<dbReference type="Gramene" id="Pp3c22_18130V3.1">
    <property type="protein sequence ID" value="Pp3c22_18130V3.1"/>
    <property type="gene ID" value="Pp3c22_18130"/>
</dbReference>
<organism evidence="16">
    <name type="scientific">Physcomitrium patens</name>
    <name type="common">Spreading-leaved earth moss</name>
    <name type="synonym">Physcomitrella patens</name>
    <dbReference type="NCBI Taxonomy" id="3218"/>
    <lineage>
        <taxon>Eukaryota</taxon>
        <taxon>Viridiplantae</taxon>
        <taxon>Streptophyta</taxon>
        <taxon>Embryophyta</taxon>
        <taxon>Bryophyta</taxon>
        <taxon>Bryophytina</taxon>
        <taxon>Bryopsida</taxon>
        <taxon>Funariidae</taxon>
        <taxon>Funariales</taxon>
        <taxon>Funariaceae</taxon>
        <taxon>Physcomitrium</taxon>
    </lineage>
</organism>
<dbReference type="GO" id="GO:0060271">
    <property type="term" value="P:cilium assembly"/>
    <property type="evidence" value="ECO:0007669"/>
    <property type="project" value="UniProtKB-ARBA"/>
</dbReference>
<evidence type="ECO:0000259" key="14">
    <source>
        <dbReference type="PROSITE" id="PS50158"/>
    </source>
</evidence>
<reference evidence="16 18" key="1">
    <citation type="journal article" date="2008" name="Science">
        <title>The Physcomitrella genome reveals evolutionary insights into the conquest of land by plants.</title>
        <authorList>
            <person name="Rensing S."/>
            <person name="Lang D."/>
            <person name="Zimmer A."/>
            <person name="Terry A."/>
            <person name="Salamov A."/>
            <person name="Shapiro H."/>
            <person name="Nishiyama T."/>
            <person name="Perroud P.-F."/>
            <person name="Lindquist E."/>
            <person name="Kamisugi Y."/>
            <person name="Tanahashi T."/>
            <person name="Sakakibara K."/>
            <person name="Fujita T."/>
            <person name="Oishi K."/>
            <person name="Shin-I T."/>
            <person name="Kuroki Y."/>
            <person name="Toyoda A."/>
            <person name="Suzuki Y."/>
            <person name="Hashimoto A."/>
            <person name="Yamaguchi K."/>
            <person name="Sugano A."/>
            <person name="Kohara Y."/>
            <person name="Fujiyama A."/>
            <person name="Anterola A."/>
            <person name="Aoki S."/>
            <person name="Ashton N."/>
            <person name="Barbazuk W.B."/>
            <person name="Barker E."/>
            <person name="Bennetzen J."/>
            <person name="Bezanilla M."/>
            <person name="Blankenship R."/>
            <person name="Cho S.H."/>
            <person name="Dutcher S."/>
            <person name="Estelle M."/>
            <person name="Fawcett J.A."/>
            <person name="Gundlach H."/>
            <person name="Hanada K."/>
            <person name="Heyl A."/>
            <person name="Hicks K.A."/>
            <person name="Hugh J."/>
            <person name="Lohr M."/>
            <person name="Mayer K."/>
            <person name="Melkozernov A."/>
            <person name="Murata T."/>
            <person name="Nelson D."/>
            <person name="Pils B."/>
            <person name="Prigge M."/>
            <person name="Reiss B."/>
            <person name="Renner T."/>
            <person name="Rombauts S."/>
            <person name="Rushton P."/>
            <person name="Sanderfoot A."/>
            <person name="Schween G."/>
            <person name="Shiu S.-H."/>
            <person name="Stueber K."/>
            <person name="Theodoulou F.L."/>
            <person name="Tu H."/>
            <person name="Van de Peer Y."/>
            <person name="Verrier P.J."/>
            <person name="Waters E."/>
            <person name="Wood A."/>
            <person name="Yang L."/>
            <person name="Cove D."/>
            <person name="Cuming A."/>
            <person name="Hasebe M."/>
            <person name="Lucas S."/>
            <person name="Mishler D.B."/>
            <person name="Reski R."/>
            <person name="Grigoriev I."/>
            <person name="Quatrano R.S."/>
            <person name="Boore J.L."/>
        </authorList>
    </citation>
    <scope>NUCLEOTIDE SEQUENCE [LARGE SCALE GENOMIC DNA]</scope>
    <source>
        <strain evidence="17 18">cv. Gransden 2004</strain>
    </source>
</reference>
<dbReference type="InterPro" id="IPR025724">
    <property type="entry name" value="GAG-pre-integrase_dom"/>
</dbReference>
<dbReference type="GO" id="GO:0008270">
    <property type="term" value="F:zinc ion binding"/>
    <property type="evidence" value="ECO:0007669"/>
    <property type="project" value="UniProtKB-KW"/>
</dbReference>
<dbReference type="GO" id="GO:0007018">
    <property type="term" value="P:microtubule-based movement"/>
    <property type="evidence" value="ECO:0007669"/>
    <property type="project" value="InterPro"/>
</dbReference>
<accession>A0A2K1INX7</accession>
<evidence type="ECO:0000256" key="3">
    <source>
        <dbReference type="ARBA" id="ARBA00022490"/>
    </source>
</evidence>
<evidence type="ECO:0000259" key="15">
    <source>
        <dbReference type="PROSITE" id="PS50994"/>
    </source>
</evidence>
<dbReference type="STRING" id="3218.A0A2K1INX7"/>
<keyword evidence="18" id="KW-1185">Reference proteome</keyword>
<evidence type="ECO:0000256" key="1">
    <source>
        <dbReference type="ARBA" id="ARBA00004138"/>
    </source>
</evidence>
<dbReference type="GO" id="GO:0045505">
    <property type="term" value="F:dynein intermediate chain binding"/>
    <property type="evidence" value="ECO:0007669"/>
    <property type="project" value="InterPro"/>
</dbReference>
<dbReference type="FunFam" id="3.40.50.300:FF:000153">
    <property type="entry name" value="Dynein axonemal heavy chain 1"/>
    <property type="match status" value="1"/>
</dbReference>
<name>A0A2K1INX7_PHYPA</name>
<dbReference type="GO" id="GO:0015074">
    <property type="term" value="P:DNA integration"/>
    <property type="evidence" value="ECO:0007669"/>
    <property type="project" value="InterPro"/>
</dbReference>
<feature type="domain" description="Integrase catalytic" evidence="15">
    <location>
        <begin position="427"/>
        <end position="512"/>
    </location>
</feature>
<dbReference type="Gene3D" id="1.10.8.1220">
    <property type="match status" value="1"/>
</dbReference>
<evidence type="ECO:0000256" key="4">
    <source>
        <dbReference type="ARBA" id="ARBA00022701"/>
    </source>
</evidence>
<keyword evidence="7" id="KW-0243">Dynein</keyword>
<dbReference type="AlphaFoldDB" id="A0A2K1INX7"/>
<protein>
    <recommendedName>
        <fullName evidence="19">CCHC-type domain-containing protein</fullName>
    </recommendedName>
</protein>
<feature type="domain" description="CCHC-type" evidence="14">
    <location>
        <begin position="229"/>
        <end position="242"/>
    </location>
</feature>
<evidence type="ECO:0000256" key="2">
    <source>
        <dbReference type="ARBA" id="ARBA00004245"/>
    </source>
</evidence>
<evidence type="ECO:0000313" key="16">
    <source>
        <dbReference type="EMBL" id="PNR30983.1"/>
    </source>
</evidence>
<dbReference type="InterPro" id="IPR035706">
    <property type="entry name" value="AAA_9"/>
</dbReference>
<dbReference type="Pfam" id="PF22936">
    <property type="entry name" value="Pol_BBD"/>
    <property type="match status" value="1"/>
</dbReference>
<dbReference type="GO" id="GO:0008569">
    <property type="term" value="F:minus-end-directed microtubule motor activity"/>
    <property type="evidence" value="ECO:0007669"/>
    <property type="project" value="InterPro"/>
</dbReference>
<dbReference type="GO" id="GO:0005524">
    <property type="term" value="F:ATP binding"/>
    <property type="evidence" value="ECO:0007669"/>
    <property type="project" value="UniProtKB-KW"/>
</dbReference>
<keyword evidence="13" id="KW-0862">Zinc</keyword>
<dbReference type="Gene3D" id="4.10.60.10">
    <property type="entry name" value="Zinc finger, CCHC-type"/>
    <property type="match status" value="1"/>
</dbReference>
<keyword evidence="3" id="KW-0963">Cytoplasm</keyword>
<dbReference type="GO" id="GO:0051959">
    <property type="term" value="F:dynein light intermediate chain binding"/>
    <property type="evidence" value="ECO:0007669"/>
    <property type="project" value="InterPro"/>
</dbReference>
<dbReference type="Gene3D" id="6.10.140.1060">
    <property type="match status" value="1"/>
</dbReference>
<dbReference type="Gene3D" id="3.30.420.10">
    <property type="entry name" value="Ribonuclease H-like superfamily/Ribonuclease H"/>
    <property type="match status" value="1"/>
</dbReference>
<keyword evidence="4" id="KW-0493">Microtubule</keyword>
<dbReference type="Proteomes" id="UP000006727">
    <property type="component" value="Chromosome 22"/>
</dbReference>
<dbReference type="GO" id="GO:0005874">
    <property type="term" value="C:microtubule"/>
    <property type="evidence" value="ECO:0007669"/>
    <property type="project" value="UniProtKB-KW"/>
</dbReference>
<dbReference type="GO" id="GO:0003676">
    <property type="term" value="F:nucleic acid binding"/>
    <property type="evidence" value="ECO:0007669"/>
    <property type="project" value="InterPro"/>
</dbReference>
<evidence type="ECO:0000256" key="13">
    <source>
        <dbReference type="PROSITE-ProRule" id="PRU00047"/>
    </source>
</evidence>
<dbReference type="InterPro" id="IPR001878">
    <property type="entry name" value="Znf_CCHC"/>
</dbReference>
<dbReference type="InterPro" id="IPR001584">
    <property type="entry name" value="Integrase_cat-core"/>
</dbReference>
<dbReference type="Pfam" id="PF14223">
    <property type="entry name" value="Retrotran_gag_2"/>
    <property type="match status" value="1"/>
</dbReference>
<dbReference type="InterPro" id="IPR036875">
    <property type="entry name" value="Znf_CCHC_sf"/>
</dbReference>
<evidence type="ECO:0000256" key="12">
    <source>
        <dbReference type="ARBA" id="ARBA00023273"/>
    </source>
</evidence>
<proteinExistence type="predicted"/>
<dbReference type="EMBL" id="ABEU02000022">
    <property type="protein sequence ID" value="PNR30983.1"/>
    <property type="molecule type" value="Genomic_DNA"/>
</dbReference>
<dbReference type="PANTHER" id="PTHR22878:SF63">
    <property type="entry name" value="DYNEIN AXONEMAL HEAVY CHAIN 10"/>
    <property type="match status" value="1"/>
</dbReference>
<keyword evidence="13" id="KW-0479">Metal-binding</keyword>
<keyword evidence="8" id="KW-0175">Coiled coil</keyword>
<dbReference type="PROSITE" id="PS50158">
    <property type="entry name" value="ZF_CCHC"/>
    <property type="match status" value="1"/>
</dbReference>
<keyword evidence="13" id="KW-0863">Zinc-finger</keyword>
<evidence type="ECO:0000256" key="10">
    <source>
        <dbReference type="ARBA" id="ARBA00023175"/>
    </source>
</evidence>
<dbReference type="InterPro" id="IPR012337">
    <property type="entry name" value="RNaseH-like_sf"/>
</dbReference>
<sequence length="1109" mass="126330">MDPSEGEGLRVIEKFRGNNFYHWKVKMELLLASLDLWDIVDDSEDPPSIDASPKDHKNFKRREKKAFGMIATNLDEANFSHIIHCKGPAEAWKILCNIYESKNLSNILFTRRKFFTYKMEEGEDLMAHVNKVKALANQLTIVNKPLEDGDIVMTLLMSLSESYNYLIVALESLRLKELTMDYVTSRLAYEVTKREVKEHQSEDSALFLRQCKRTYSNQRNNVRSNTRTCFICGKPGHFARNCYKAKKRDTENANNACDEVGGDDYAFMANGVWLGDNGMVQAIGIGSIVEEIVVKNQMKKIRLKEVLHVQKIKKNLLSVSKLVSHGCKVQFDMNGCFVKTMDGDNLLKGFRDGNLYFINCKKVNGVEVAAFAEFPQDQDKFGIWHRRLDHLNAKSMKELQSMVSGLDLGHSCTNLTCEGCIQGKQQRASFPSRVATRATKLLEIVHSDVCGPMRTPSMAGSKYFVTFIDDFSRKVWIFILKSKSECFSKFKEFKALVEKQCECKIKMLRTDNRDLLKRKVPVSDPLNLENLLSTEVEINTWNSQGLPSNDLSIQNGILTTKGSRFPLCIDPQLQLELAIQYGFPFMFENVDEYIDPIIDPILEKITTSGPGGRKTVKLGDKEIDWDENFRLYLVSKLPNPEYGPEISGKTLIINYCVTEQGNILDNHELIATLEITKSKASEIAVKLAMAQETSVEINMLRERYFPAAKRGAILFFVLSNLSAINNMYEYSLNSFLEVFGISLPTSQKHKTLEGRLSNIMDALTSDLYNHACMGLFEKHKLMLSFQFTLGILKGDNLLNQQHLDFFLKGNLSLEKALKPNPFPTWFSEQGWQDMTALFALAPTFHELGLHFEDHEEEWQAWYNEARPEAMPMPGGFSEKLETFEQLMVLRCFRIDRITVSLTVHYKAIHTQSSSMMPIVFILSPGADPAFDIFNLGEEMGFKPGQKLKYMALGQGRWGWHWGAPGMGPKAAEQIEQGSMRGLWVMLQNCHLLPSWLKTLEKILEKLVKPHNDFRLWLTTEPTSTFPLGILQRSLKVVAEPPNGLKLNLRSSYTKISEENLAECPHFAYRPQVVPKLHPPLSAIMLLLVLLPMLSEDCVVQERRKYGRLG</sequence>
<dbReference type="InterPro" id="IPR004273">
    <property type="entry name" value="Dynein_heavy_D6_P-loop"/>
</dbReference>
<dbReference type="Gene3D" id="3.40.50.300">
    <property type="entry name" value="P-loop containing nucleotide triphosphate hydrolases"/>
    <property type="match status" value="3"/>
</dbReference>
<dbReference type="InterPro" id="IPR026983">
    <property type="entry name" value="DHC"/>
</dbReference>
<evidence type="ECO:0000256" key="11">
    <source>
        <dbReference type="ARBA" id="ARBA00023212"/>
    </source>
</evidence>
<dbReference type="Pfam" id="PF12781">
    <property type="entry name" value="AAA_9"/>
    <property type="match status" value="1"/>
</dbReference>
<dbReference type="InterPro" id="IPR036397">
    <property type="entry name" value="RNaseH_sf"/>
</dbReference>
<evidence type="ECO:0000313" key="18">
    <source>
        <dbReference type="Proteomes" id="UP000006727"/>
    </source>
</evidence>
<keyword evidence="5" id="KW-0547">Nucleotide-binding</keyword>
<evidence type="ECO:0000256" key="8">
    <source>
        <dbReference type="ARBA" id="ARBA00023054"/>
    </source>
</evidence>
<dbReference type="InterPro" id="IPR027417">
    <property type="entry name" value="P-loop_NTPase"/>
</dbReference>
<reference evidence="16 18" key="2">
    <citation type="journal article" date="2018" name="Plant J.">
        <title>The Physcomitrella patens chromosome-scale assembly reveals moss genome structure and evolution.</title>
        <authorList>
            <person name="Lang D."/>
            <person name="Ullrich K.K."/>
            <person name="Murat F."/>
            <person name="Fuchs J."/>
            <person name="Jenkins J."/>
            <person name="Haas F.B."/>
            <person name="Piednoel M."/>
            <person name="Gundlach H."/>
            <person name="Van Bel M."/>
            <person name="Meyberg R."/>
            <person name="Vives C."/>
            <person name="Morata J."/>
            <person name="Symeonidi A."/>
            <person name="Hiss M."/>
            <person name="Muchero W."/>
            <person name="Kamisugi Y."/>
            <person name="Saleh O."/>
            <person name="Blanc G."/>
            <person name="Decker E.L."/>
            <person name="van Gessel N."/>
            <person name="Grimwood J."/>
            <person name="Hayes R.D."/>
            <person name="Graham S.W."/>
            <person name="Gunter L.E."/>
            <person name="McDaniel S.F."/>
            <person name="Hoernstein S.N.W."/>
            <person name="Larsson A."/>
            <person name="Li F.W."/>
            <person name="Perroud P.F."/>
            <person name="Phillips J."/>
            <person name="Ranjan P."/>
            <person name="Rokshar D.S."/>
            <person name="Rothfels C.J."/>
            <person name="Schneider L."/>
            <person name="Shu S."/>
            <person name="Stevenson D.W."/>
            <person name="Thummler F."/>
            <person name="Tillich M."/>
            <person name="Villarreal Aguilar J.C."/>
            <person name="Widiez T."/>
            <person name="Wong G.K."/>
            <person name="Wymore A."/>
            <person name="Zhang Y."/>
            <person name="Zimmer A.D."/>
            <person name="Quatrano R.S."/>
            <person name="Mayer K.F.X."/>
            <person name="Goodstein D."/>
            <person name="Casacuberta J.M."/>
            <person name="Vandepoele K."/>
            <person name="Reski R."/>
            <person name="Cuming A.C."/>
            <person name="Tuskan G.A."/>
            <person name="Maumus F."/>
            <person name="Salse J."/>
            <person name="Schmutz J."/>
            <person name="Rensing S.A."/>
        </authorList>
    </citation>
    <scope>NUCLEOTIDE SEQUENCE [LARGE SCALE GENOMIC DNA]</scope>
    <source>
        <strain evidence="17 18">cv. Gransden 2004</strain>
    </source>
</reference>
<dbReference type="GO" id="GO:0005929">
    <property type="term" value="C:cilium"/>
    <property type="evidence" value="ECO:0007669"/>
    <property type="project" value="UniProtKB-SubCell"/>
</dbReference>
<dbReference type="SUPFAM" id="SSF53098">
    <property type="entry name" value="Ribonuclease H-like"/>
    <property type="match status" value="1"/>
</dbReference>
<dbReference type="Pfam" id="PF03028">
    <property type="entry name" value="Dynein_heavy"/>
    <property type="match status" value="1"/>
</dbReference>
<evidence type="ECO:0000256" key="7">
    <source>
        <dbReference type="ARBA" id="ARBA00023017"/>
    </source>
</evidence>
<dbReference type="SMART" id="SM00343">
    <property type="entry name" value="ZnF_C2HC"/>
    <property type="match status" value="1"/>
</dbReference>
<evidence type="ECO:0000256" key="6">
    <source>
        <dbReference type="ARBA" id="ARBA00022840"/>
    </source>
</evidence>
<evidence type="ECO:0000256" key="9">
    <source>
        <dbReference type="ARBA" id="ARBA00023069"/>
    </source>
</evidence>
<dbReference type="Pfam" id="PF00098">
    <property type="entry name" value="zf-CCHC"/>
    <property type="match status" value="1"/>
</dbReference>
<keyword evidence="9" id="KW-0969">Cilium</keyword>
<dbReference type="SUPFAM" id="SSF57756">
    <property type="entry name" value="Retrovirus zinc finger-like domains"/>
    <property type="match status" value="1"/>
</dbReference>
<dbReference type="InParanoid" id="A0A2K1INX7"/>
<keyword evidence="11" id="KW-0206">Cytoskeleton</keyword>
<dbReference type="FunFam" id="1.10.8.1220:FF:000001">
    <property type="entry name" value="Dynein axonemal heavy chain 5"/>
    <property type="match status" value="1"/>
</dbReference>
<dbReference type="Pfam" id="PF13976">
    <property type="entry name" value="gag_pre-integrs"/>
    <property type="match status" value="1"/>
</dbReference>
<evidence type="ECO:0008006" key="19">
    <source>
        <dbReference type="Google" id="ProtNLM"/>
    </source>
</evidence>
<evidence type="ECO:0000313" key="17">
    <source>
        <dbReference type="EnsemblPlants" id="Pp3c22_18130V3.1"/>
    </source>
</evidence>
<keyword evidence="12" id="KW-0966">Cell projection</keyword>
<gene>
    <name evidence="16" type="ORF">PHYPA_027299</name>
</gene>
<comment type="subcellular location">
    <subcellularLocation>
        <location evidence="1">Cell projection</location>
        <location evidence="1">Cilium</location>
    </subcellularLocation>
    <subcellularLocation>
        <location evidence="2">Cytoplasm</location>
        <location evidence="2">Cytoskeleton</location>
    </subcellularLocation>
</comment>